<evidence type="ECO:0000256" key="2">
    <source>
        <dbReference type="ARBA" id="ARBA00022630"/>
    </source>
</evidence>
<keyword evidence="3" id="KW-0001">2Fe-2S</keyword>
<evidence type="ECO:0000313" key="10">
    <source>
        <dbReference type="EMBL" id="NYJ07385.1"/>
    </source>
</evidence>
<dbReference type="PRINTS" id="PR00409">
    <property type="entry name" value="PHDIOXRDTASE"/>
</dbReference>
<proteinExistence type="predicted"/>
<evidence type="ECO:0000259" key="9">
    <source>
        <dbReference type="PROSITE" id="PS51384"/>
    </source>
</evidence>
<keyword evidence="5" id="KW-0560">Oxidoreductase</keyword>
<evidence type="ECO:0000313" key="11">
    <source>
        <dbReference type="Proteomes" id="UP000541969"/>
    </source>
</evidence>
<dbReference type="GO" id="GO:0016491">
    <property type="term" value="F:oxidoreductase activity"/>
    <property type="evidence" value="ECO:0007669"/>
    <property type="project" value="UniProtKB-KW"/>
</dbReference>
<dbReference type="EMBL" id="JACBZT010000001">
    <property type="protein sequence ID" value="NYJ07385.1"/>
    <property type="molecule type" value="Genomic_DNA"/>
</dbReference>
<dbReference type="RefSeq" id="WP_179719197.1">
    <property type="nucleotide sequence ID" value="NZ_JACBZT010000001.1"/>
</dbReference>
<dbReference type="InterPro" id="IPR036010">
    <property type="entry name" value="2Fe-2S_ferredoxin-like_sf"/>
</dbReference>
<dbReference type="GO" id="GO:0046872">
    <property type="term" value="F:metal ion binding"/>
    <property type="evidence" value="ECO:0007669"/>
    <property type="project" value="UniProtKB-KW"/>
</dbReference>
<dbReference type="GO" id="GO:0051537">
    <property type="term" value="F:2 iron, 2 sulfur cluster binding"/>
    <property type="evidence" value="ECO:0007669"/>
    <property type="project" value="UniProtKB-KW"/>
</dbReference>
<dbReference type="InterPro" id="IPR017938">
    <property type="entry name" value="Riboflavin_synthase-like_b-brl"/>
</dbReference>
<gene>
    <name evidence="10" type="ORF">GGQ55_003663</name>
</gene>
<dbReference type="Gene3D" id="3.40.50.80">
    <property type="entry name" value="Nucleotide-binding domain of ferredoxin-NADP reductase (FNR) module"/>
    <property type="match status" value="1"/>
</dbReference>
<protein>
    <submittedName>
        <fullName evidence="10">Ferredoxin-NADP reductase</fullName>
    </submittedName>
</protein>
<evidence type="ECO:0000256" key="1">
    <source>
        <dbReference type="ARBA" id="ARBA00001974"/>
    </source>
</evidence>
<dbReference type="Pfam" id="PF00111">
    <property type="entry name" value="Fer2"/>
    <property type="match status" value="1"/>
</dbReference>
<keyword evidence="7" id="KW-0411">Iron-sulfur</keyword>
<evidence type="ECO:0000256" key="7">
    <source>
        <dbReference type="ARBA" id="ARBA00023014"/>
    </source>
</evidence>
<keyword evidence="6" id="KW-0408">Iron</keyword>
<evidence type="ECO:0000256" key="6">
    <source>
        <dbReference type="ARBA" id="ARBA00023004"/>
    </source>
</evidence>
<dbReference type="SUPFAM" id="SSF54292">
    <property type="entry name" value="2Fe-2S ferredoxin-like"/>
    <property type="match status" value="1"/>
</dbReference>
<comment type="cofactor">
    <cofactor evidence="1">
        <name>FAD</name>
        <dbReference type="ChEBI" id="CHEBI:57692"/>
    </cofactor>
</comment>
<evidence type="ECO:0000259" key="8">
    <source>
        <dbReference type="PROSITE" id="PS51085"/>
    </source>
</evidence>
<name>A0A853CHF6_9ACTN</name>
<dbReference type="PROSITE" id="PS51085">
    <property type="entry name" value="2FE2S_FER_2"/>
    <property type="match status" value="1"/>
</dbReference>
<comment type="caution">
    <text evidence="10">The sequence shown here is derived from an EMBL/GenBank/DDBJ whole genome shotgun (WGS) entry which is preliminary data.</text>
</comment>
<organism evidence="10 11">
    <name type="scientific">Petropleomorpha daqingensis</name>
    <dbReference type="NCBI Taxonomy" id="2026353"/>
    <lineage>
        <taxon>Bacteria</taxon>
        <taxon>Bacillati</taxon>
        <taxon>Actinomycetota</taxon>
        <taxon>Actinomycetes</taxon>
        <taxon>Geodermatophilales</taxon>
        <taxon>Geodermatophilaceae</taxon>
        <taxon>Petropleomorpha</taxon>
    </lineage>
</organism>
<dbReference type="Gene3D" id="2.40.30.10">
    <property type="entry name" value="Translation factors"/>
    <property type="match status" value="1"/>
</dbReference>
<dbReference type="InterPro" id="IPR017927">
    <property type="entry name" value="FAD-bd_FR_type"/>
</dbReference>
<dbReference type="Gene3D" id="3.10.20.30">
    <property type="match status" value="1"/>
</dbReference>
<evidence type="ECO:0000256" key="4">
    <source>
        <dbReference type="ARBA" id="ARBA00022723"/>
    </source>
</evidence>
<dbReference type="InterPro" id="IPR039261">
    <property type="entry name" value="FNR_nucleotide-bd"/>
</dbReference>
<dbReference type="PANTHER" id="PTHR47354">
    <property type="entry name" value="NADH OXIDOREDUCTASE HCR"/>
    <property type="match status" value="1"/>
</dbReference>
<evidence type="ECO:0000256" key="3">
    <source>
        <dbReference type="ARBA" id="ARBA00022714"/>
    </source>
</evidence>
<dbReference type="InterPro" id="IPR006058">
    <property type="entry name" value="2Fe2S_fd_BS"/>
</dbReference>
<dbReference type="InterPro" id="IPR012675">
    <property type="entry name" value="Beta-grasp_dom_sf"/>
</dbReference>
<dbReference type="SUPFAM" id="SSF63380">
    <property type="entry name" value="Riboflavin synthase domain-like"/>
    <property type="match status" value="1"/>
</dbReference>
<dbReference type="PANTHER" id="PTHR47354:SF1">
    <property type="entry name" value="CARNITINE MONOOXYGENASE REDUCTASE SUBUNIT"/>
    <property type="match status" value="1"/>
</dbReference>
<accession>A0A853CHF6</accession>
<reference evidence="10 11" key="1">
    <citation type="submission" date="2020-07" db="EMBL/GenBank/DDBJ databases">
        <title>Sequencing the genomes of 1000 actinobacteria strains.</title>
        <authorList>
            <person name="Klenk H.-P."/>
        </authorList>
    </citation>
    <scope>NUCLEOTIDE SEQUENCE [LARGE SCALE GENOMIC DNA]</scope>
    <source>
        <strain evidence="10 11">DSM 104001</strain>
    </source>
</reference>
<dbReference type="InterPro" id="IPR001041">
    <property type="entry name" value="2Fe-2S_ferredoxin-type"/>
</dbReference>
<dbReference type="PROSITE" id="PS00197">
    <property type="entry name" value="2FE2S_FER_1"/>
    <property type="match status" value="1"/>
</dbReference>
<dbReference type="AlphaFoldDB" id="A0A853CHF6"/>
<dbReference type="Proteomes" id="UP000541969">
    <property type="component" value="Unassembled WGS sequence"/>
</dbReference>
<keyword evidence="11" id="KW-1185">Reference proteome</keyword>
<feature type="domain" description="FAD-binding FR-type" evidence="9">
    <location>
        <begin position="9"/>
        <end position="111"/>
    </location>
</feature>
<keyword evidence="4" id="KW-0479">Metal-binding</keyword>
<evidence type="ECO:0000256" key="5">
    <source>
        <dbReference type="ARBA" id="ARBA00023002"/>
    </source>
</evidence>
<feature type="domain" description="2Fe-2S ferredoxin-type" evidence="8">
    <location>
        <begin position="236"/>
        <end position="321"/>
    </location>
</feature>
<dbReference type="CDD" id="cd00207">
    <property type="entry name" value="fer2"/>
    <property type="match status" value="1"/>
</dbReference>
<dbReference type="SUPFAM" id="SSF52343">
    <property type="entry name" value="Ferredoxin reductase-like, C-terminal NADP-linked domain"/>
    <property type="match status" value="1"/>
</dbReference>
<dbReference type="InterPro" id="IPR050415">
    <property type="entry name" value="MRET"/>
</dbReference>
<dbReference type="CDD" id="cd06185">
    <property type="entry name" value="PDR_like"/>
    <property type="match status" value="1"/>
</dbReference>
<sequence>MTAAAPPRTTTVTLAVTGKELVAEGVATLTLARPDGGRLPDWTPGSHIDLVLPNGLTRQYSLCGDRWDAHSYRVGVLLETGGRGGSSHVHEQLQPGHLVGVGGPRNNFPMVPAERYVFVAGGIGITPLLPMVQQADLLGADWQLLYLGRSRRSMAFLDELAPYGDRVVVHAKDELGPLDLAGFLGTPAEGTRVYCCGPTRLLTALETACADLPPYTLRTERFVAEEQGAPARTAPFEVELARTGATVTVTPDVSVLEAVGSAGVEVLSSCRQGICGTCETGVLAGRPDHRDSLLDDAERAAGDCMYICVSRALTDRLVLDL</sequence>
<keyword evidence="2" id="KW-0285">Flavoprotein</keyword>
<dbReference type="PROSITE" id="PS51384">
    <property type="entry name" value="FAD_FR"/>
    <property type="match status" value="1"/>
</dbReference>